<dbReference type="Proteomes" id="UP000323646">
    <property type="component" value="Unassembled WGS sequence"/>
</dbReference>
<dbReference type="OrthoDB" id="9803739at2"/>
<evidence type="ECO:0000313" key="3">
    <source>
        <dbReference type="EMBL" id="TYZ20769.1"/>
    </source>
</evidence>
<dbReference type="Gene3D" id="3.40.50.1860">
    <property type="match status" value="2"/>
</dbReference>
<name>A0A5D6W0U5_9FIRM</name>
<proteinExistence type="inferred from homology"/>
<dbReference type="AlphaFoldDB" id="A0A5D6W0U5"/>
<gene>
    <name evidence="3" type="ORF">FZ040_11225</name>
</gene>
<dbReference type="SUPFAM" id="SSF53681">
    <property type="entry name" value="Aspartate/glutamate racemase"/>
    <property type="match status" value="2"/>
</dbReference>
<sequence>MKTIGIIGGMGPMATVDLMQKIILATDAREDQEHIHLLIDNNTDIPDRTAAILGQGTSPVPELLKSADRLTAQGADFLIMGCNTAHFFLPLMMPFLKIPFISMIEATAEFCQQQGLKKVGLLASAGTCHSGIYQRALHYAGIETIQPDEAQETAIHDMIYTGVKAGRDYYDTTQVRKVLADMTAAGAEAFILGCTEMPLAISQYQLEGNFLDATQILAEKAAATAGAKVISRLPAGKAVLSTEISTY</sequence>
<accession>A0A5D6W0U5</accession>
<evidence type="ECO:0000313" key="4">
    <source>
        <dbReference type="Proteomes" id="UP000323646"/>
    </source>
</evidence>
<dbReference type="PANTHER" id="PTHR21198">
    <property type="entry name" value="GLUTAMATE RACEMASE"/>
    <property type="match status" value="1"/>
</dbReference>
<dbReference type="InterPro" id="IPR004380">
    <property type="entry name" value="Asp_race"/>
</dbReference>
<dbReference type="EC" id="5.1.1.-" evidence="3"/>
<dbReference type="Pfam" id="PF01177">
    <property type="entry name" value="Asp_Glu_race"/>
    <property type="match status" value="1"/>
</dbReference>
<organism evidence="3 4">
    <name type="scientific">Selenomonas ruminis</name>
    <dbReference type="NCBI Taxonomy" id="2593411"/>
    <lineage>
        <taxon>Bacteria</taxon>
        <taxon>Bacillati</taxon>
        <taxon>Bacillota</taxon>
        <taxon>Negativicutes</taxon>
        <taxon>Selenomonadales</taxon>
        <taxon>Selenomonadaceae</taxon>
        <taxon>Selenomonas</taxon>
    </lineage>
</organism>
<dbReference type="PANTHER" id="PTHR21198:SF7">
    <property type="entry name" value="ASPARTATE-GLUTAMATE RACEMASE FAMILY"/>
    <property type="match status" value="1"/>
</dbReference>
<reference evidence="3 4" key="1">
    <citation type="submission" date="2019-08" db="EMBL/GenBank/DDBJ databases">
        <title>Selenomonas sp. mPRGC5 and Selenomonas sp. mPRGC8 isolated from ruminal fluid of dairy goat (Capra hircus).</title>
        <authorList>
            <person name="Poothong S."/>
            <person name="Nuengjamnong C."/>
            <person name="Tanasupawat S."/>
        </authorList>
    </citation>
    <scope>NUCLEOTIDE SEQUENCE [LARGE SCALE GENOMIC DNA]</scope>
    <source>
        <strain evidence="4">mPRGC5</strain>
    </source>
</reference>
<evidence type="ECO:0000256" key="2">
    <source>
        <dbReference type="ARBA" id="ARBA00023235"/>
    </source>
</evidence>
<comment type="caution">
    <text evidence="3">The sequence shown here is derived from an EMBL/GenBank/DDBJ whole genome shotgun (WGS) entry which is preliminary data.</text>
</comment>
<dbReference type="InterPro" id="IPR015942">
    <property type="entry name" value="Asp/Glu/hydantoin_racemase"/>
</dbReference>
<keyword evidence="2 3" id="KW-0413">Isomerase</keyword>
<dbReference type="RefSeq" id="WP_149172064.1">
    <property type="nucleotide sequence ID" value="NZ_VTOY01000012.1"/>
</dbReference>
<dbReference type="GO" id="GO:0047661">
    <property type="term" value="F:amino-acid racemase activity"/>
    <property type="evidence" value="ECO:0007669"/>
    <property type="project" value="InterPro"/>
</dbReference>
<dbReference type="EMBL" id="VTOY01000012">
    <property type="protein sequence ID" value="TYZ20769.1"/>
    <property type="molecule type" value="Genomic_DNA"/>
</dbReference>
<protein>
    <submittedName>
        <fullName evidence="3">Amino acid racemase</fullName>
        <ecNumber evidence="3">5.1.1.-</ecNumber>
    </submittedName>
</protein>
<comment type="similarity">
    <text evidence="1">Belongs to the aspartate/glutamate racemases family.</text>
</comment>
<dbReference type="NCBIfam" id="TIGR00035">
    <property type="entry name" value="asp_race"/>
    <property type="match status" value="1"/>
</dbReference>
<dbReference type="InterPro" id="IPR001920">
    <property type="entry name" value="Asp/Glu_race"/>
</dbReference>
<keyword evidence="4" id="KW-1185">Reference proteome</keyword>
<evidence type="ECO:0000256" key="1">
    <source>
        <dbReference type="ARBA" id="ARBA00007847"/>
    </source>
</evidence>